<dbReference type="PANTHER" id="PTHR30435">
    <property type="entry name" value="FLAGELLAR PROTEIN"/>
    <property type="match status" value="1"/>
</dbReference>
<dbReference type="InterPro" id="IPR020013">
    <property type="entry name" value="Flagellar_FlgE/F/G"/>
</dbReference>
<feature type="domain" description="Flagellar basal-body/hook protein C-terminal" evidence="4">
    <location>
        <begin position="227"/>
        <end position="272"/>
    </location>
</feature>
<protein>
    <submittedName>
        <fullName evidence="6">Uncharacterized protein</fullName>
    </submittedName>
</protein>
<sequence length="273" mass="30219">MSHMMTTAVNTMNQLQKQFDLISHNISNSQTTGFKTQNASFAELMVQSINNQSSEEKEIGRVTPFEIRQGVGARLTKLPINLAQGSLKTTDRPLDIAFTSPKQFLKVSDDDALRFTRNGALYLMPLDNQQGLQLVTQDGNPILDENNNRITLPNEISNIQINDHGQLTAEGLANPIQLGVIEVKKPQLLEQKGDSLLGLPDDPNVEAEEIYTDLTTGAGLRGNIEMQQQTLENSNVDIGVELSNMTMVQRALQFQSRSISISDQMLGIINNIR</sequence>
<dbReference type="Pfam" id="PF22692">
    <property type="entry name" value="LlgE_F_G_D1"/>
    <property type="match status" value="1"/>
</dbReference>
<accession>A0A177ZL06</accession>
<evidence type="ECO:0000313" key="7">
    <source>
        <dbReference type="Proteomes" id="UP000077881"/>
    </source>
</evidence>
<feature type="domain" description="Flagellar hook protein FlgE/F/G-like D1" evidence="5">
    <location>
        <begin position="104"/>
        <end position="169"/>
    </location>
</feature>
<proteinExistence type="inferred from homology"/>
<evidence type="ECO:0000259" key="5">
    <source>
        <dbReference type="Pfam" id="PF22692"/>
    </source>
</evidence>
<dbReference type="AlphaFoldDB" id="A0A177ZL06"/>
<comment type="similarity">
    <text evidence="1 2">Belongs to the flagella basal body rod proteins family.</text>
</comment>
<keyword evidence="2" id="KW-0975">Bacterial flagellum</keyword>
<comment type="subcellular location">
    <subcellularLocation>
        <location evidence="2">Bacterial flagellum basal body</location>
    </subcellularLocation>
</comment>
<dbReference type="InterPro" id="IPR010930">
    <property type="entry name" value="Flg_bb/hook_C_dom"/>
</dbReference>
<organism evidence="6 7">
    <name type="scientific">Lederbergia galactosidilytica</name>
    <dbReference type="NCBI Taxonomy" id="217031"/>
    <lineage>
        <taxon>Bacteria</taxon>
        <taxon>Bacillati</taxon>
        <taxon>Bacillota</taxon>
        <taxon>Bacilli</taxon>
        <taxon>Bacillales</taxon>
        <taxon>Bacillaceae</taxon>
        <taxon>Lederbergia</taxon>
    </lineage>
</organism>
<dbReference type="InterPro" id="IPR037925">
    <property type="entry name" value="FlgE/F/G-like"/>
</dbReference>
<dbReference type="GO" id="GO:0009425">
    <property type="term" value="C:bacterial-type flagellum basal body"/>
    <property type="evidence" value="ECO:0007669"/>
    <property type="project" value="UniProtKB-SubCell"/>
</dbReference>
<evidence type="ECO:0000256" key="1">
    <source>
        <dbReference type="ARBA" id="ARBA00009677"/>
    </source>
</evidence>
<evidence type="ECO:0000313" key="6">
    <source>
        <dbReference type="EMBL" id="OAK67568.1"/>
    </source>
</evidence>
<gene>
    <name evidence="6" type="ORF">ABB05_20825</name>
</gene>
<dbReference type="RefSeq" id="WP_057982596.1">
    <property type="nucleotide sequence ID" value="NZ_JAGGKH010000010.1"/>
</dbReference>
<reference evidence="6 7" key="1">
    <citation type="submission" date="2015-05" db="EMBL/GenBank/DDBJ databases">
        <title>Comparison of genome.</title>
        <authorList>
            <person name="Zheng Z."/>
            <person name="Sun M."/>
        </authorList>
    </citation>
    <scope>NUCLEOTIDE SEQUENCE [LARGE SCALE GENOMIC DNA]</scope>
    <source>
        <strain evidence="6 7">G25-74</strain>
    </source>
</reference>
<dbReference type="InterPro" id="IPR001444">
    <property type="entry name" value="Flag_bb_rod_N"/>
</dbReference>
<dbReference type="OrthoDB" id="9804559at2"/>
<dbReference type="InterPro" id="IPR053967">
    <property type="entry name" value="LlgE_F_G-like_D1"/>
</dbReference>
<comment type="caution">
    <text evidence="6">The sequence shown here is derived from an EMBL/GenBank/DDBJ whole genome shotgun (WGS) entry which is preliminary data.</text>
</comment>
<evidence type="ECO:0000256" key="2">
    <source>
        <dbReference type="RuleBase" id="RU362116"/>
    </source>
</evidence>
<dbReference type="EMBL" id="LDJR01000060">
    <property type="protein sequence ID" value="OAK67568.1"/>
    <property type="molecule type" value="Genomic_DNA"/>
</dbReference>
<dbReference type="PANTHER" id="PTHR30435:SF19">
    <property type="entry name" value="FLAGELLAR BASAL-BODY ROD PROTEIN FLGG"/>
    <property type="match status" value="1"/>
</dbReference>
<dbReference type="Proteomes" id="UP000077881">
    <property type="component" value="Unassembled WGS sequence"/>
</dbReference>
<dbReference type="SUPFAM" id="SSF117143">
    <property type="entry name" value="Flagellar hook protein flgE"/>
    <property type="match status" value="1"/>
</dbReference>
<dbReference type="NCBIfam" id="TIGR03506">
    <property type="entry name" value="FlgEFG_subfam"/>
    <property type="match status" value="1"/>
</dbReference>
<evidence type="ECO:0000259" key="3">
    <source>
        <dbReference type="Pfam" id="PF00460"/>
    </source>
</evidence>
<dbReference type="PATRIC" id="fig|217031.6.peg.4526"/>
<keyword evidence="7" id="KW-1185">Reference proteome</keyword>
<dbReference type="STRING" id="217031.ABB05_20825"/>
<dbReference type="Pfam" id="PF00460">
    <property type="entry name" value="Flg_bb_rod"/>
    <property type="match status" value="1"/>
</dbReference>
<evidence type="ECO:0000259" key="4">
    <source>
        <dbReference type="Pfam" id="PF06429"/>
    </source>
</evidence>
<dbReference type="Pfam" id="PF06429">
    <property type="entry name" value="Flg_bbr_C"/>
    <property type="match status" value="1"/>
</dbReference>
<dbReference type="GO" id="GO:0071978">
    <property type="term" value="P:bacterial-type flagellum-dependent swarming motility"/>
    <property type="evidence" value="ECO:0007669"/>
    <property type="project" value="TreeGrafter"/>
</dbReference>
<feature type="domain" description="Flagellar basal body rod protein N-terminal" evidence="3">
    <location>
        <begin position="5"/>
        <end position="35"/>
    </location>
</feature>
<name>A0A177ZL06_9BACI</name>